<reference evidence="1 2" key="1">
    <citation type="submission" date="2018-03" db="EMBL/GenBank/DDBJ databases">
        <title>Mesoflavibacter sp. HG37 and Mesoflavibacter sp. HG96 sp.nov., two marine bacteria isolated from seawater of Western Pacific Ocean.</title>
        <authorList>
            <person name="Cheng H."/>
            <person name="Wu Y.-H."/>
            <person name="Guo L.-L."/>
            <person name="Xu X.-W."/>
        </authorList>
    </citation>
    <scope>NUCLEOTIDE SEQUENCE [LARGE SCALE GENOMIC DNA]</scope>
    <source>
        <strain evidence="1 2">KCTC 42117</strain>
    </source>
</reference>
<dbReference type="EMBL" id="PXOT01000027">
    <property type="protein sequence ID" value="PSG87002.1"/>
    <property type="molecule type" value="Genomic_DNA"/>
</dbReference>
<name>A0A2T1N5W8_9FLAO</name>
<comment type="caution">
    <text evidence="1">The sequence shown here is derived from an EMBL/GenBank/DDBJ whole genome shotgun (WGS) entry which is preliminary data.</text>
</comment>
<sequence length="256" mass="30832">MQTVYDDFKESLRGIRLLNTKEIYFIRLVLHGYKTYDIVKYLEIEIEQYYKIINSIKLKLNCTSWYKVVIKSFELEIIKLEDFLDNLVKEEALLFEEEIMSKLIKEKVSNKEIRYLVSDFYNSCTSKLENLCTDVFSEEEKFFLRLKFEGNNDESIERKLKLEPEEVNTYQEKLFIKLQVNDWFNALKKAIQFGVLKIKDELHVDFEIHVYEVSVNMISINSFKNYSYKEKKLSIYLQLLRFYSKLELDYLSKASM</sequence>
<evidence type="ECO:0000313" key="2">
    <source>
        <dbReference type="Proteomes" id="UP000238430"/>
    </source>
</evidence>
<evidence type="ECO:0000313" key="1">
    <source>
        <dbReference type="EMBL" id="PSG87002.1"/>
    </source>
</evidence>
<protein>
    <submittedName>
        <fullName evidence="1">Uncharacterized protein</fullName>
    </submittedName>
</protein>
<dbReference type="AlphaFoldDB" id="A0A2T1N5W8"/>
<dbReference type="RefSeq" id="WP_106680377.1">
    <property type="nucleotide sequence ID" value="NZ_JACHWV010000002.1"/>
</dbReference>
<dbReference type="GO" id="GO:0006355">
    <property type="term" value="P:regulation of DNA-templated transcription"/>
    <property type="evidence" value="ECO:0007669"/>
    <property type="project" value="InterPro"/>
</dbReference>
<accession>A0A2T1N5W8</accession>
<keyword evidence="2" id="KW-1185">Reference proteome</keyword>
<dbReference type="SUPFAM" id="SSF46894">
    <property type="entry name" value="C-terminal effector domain of the bipartite response regulators"/>
    <property type="match status" value="1"/>
</dbReference>
<proteinExistence type="predicted"/>
<dbReference type="GO" id="GO:0003677">
    <property type="term" value="F:DNA binding"/>
    <property type="evidence" value="ECO:0007669"/>
    <property type="project" value="InterPro"/>
</dbReference>
<organism evidence="1 2">
    <name type="scientific">Mesoflavibacter zeaxanthinifaciens subsp. sabulilitoris</name>
    <dbReference type="NCBI Taxonomy" id="1520893"/>
    <lineage>
        <taxon>Bacteria</taxon>
        <taxon>Pseudomonadati</taxon>
        <taxon>Bacteroidota</taxon>
        <taxon>Flavobacteriia</taxon>
        <taxon>Flavobacteriales</taxon>
        <taxon>Flavobacteriaceae</taxon>
        <taxon>Mesoflavibacter</taxon>
    </lineage>
</organism>
<dbReference type="InterPro" id="IPR016032">
    <property type="entry name" value="Sig_transdc_resp-reg_C-effctor"/>
</dbReference>
<dbReference type="Proteomes" id="UP000238430">
    <property type="component" value="Unassembled WGS sequence"/>
</dbReference>
<gene>
    <name evidence="1" type="ORF">C7H61_12895</name>
</gene>